<gene>
    <name evidence="2" type="ordered locus">Hbal_2969</name>
</gene>
<proteinExistence type="predicted"/>
<evidence type="ECO:0008006" key="4">
    <source>
        <dbReference type="Google" id="ProtNLM"/>
    </source>
</evidence>
<name>C6XRM7_HIRBI</name>
<dbReference type="STRING" id="582402.Hbal_2969"/>
<reference evidence="3" key="1">
    <citation type="journal article" date="2011" name="J. Bacteriol.">
        <title>Genome sequences of eight morphologically diverse alphaproteobacteria.</title>
        <authorList>
            <consortium name="US DOE Joint Genome Institute"/>
            <person name="Brown P.J."/>
            <person name="Kysela D.T."/>
            <person name="Buechlein A."/>
            <person name="Hemmerich C."/>
            <person name="Brun Y.V."/>
        </authorList>
    </citation>
    <scope>NUCLEOTIDE SEQUENCE [LARGE SCALE GENOMIC DNA]</scope>
    <source>
        <strain evidence="3">ATCC 49814 / DSM 5838 / IFAM 1418</strain>
    </source>
</reference>
<dbReference type="InterPro" id="IPR009579">
    <property type="entry name" value="DUF1192"/>
</dbReference>
<protein>
    <recommendedName>
        <fullName evidence="4">DUF1192 domain-containing protein</fullName>
    </recommendedName>
</protein>
<dbReference type="Pfam" id="PF06698">
    <property type="entry name" value="DUF1192"/>
    <property type="match status" value="1"/>
</dbReference>
<keyword evidence="1" id="KW-0175">Coiled coil</keyword>
<dbReference type="eggNOG" id="COG5509">
    <property type="taxonomic scope" value="Bacteria"/>
</dbReference>
<dbReference type="RefSeq" id="WP_015828787.1">
    <property type="nucleotide sequence ID" value="NC_012982.1"/>
</dbReference>
<evidence type="ECO:0000313" key="2">
    <source>
        <dbReference type="EMBL" id="ACT60637.1"/>
    </source>
</evidence>
<evidence type="ECO:0000256" key="1">
    <source>
        <dbReference type="SAM" id="Coils"/>
    </source>
</evidence>
<dbReference type="KEGG" id="hba:Hbal_2969"/>
<organism evidence="2 3">
    <name type="scientific">Hirschia baltica (strain ATCC 49814 / DSM 5838 / IFAM 1418)</name>
    <dbReference type="NCBI Taxonomy" id="582402"/>
    <lineage>
        <taxon>Bacteria</taxon>
        <taxon>Pseudomonadati</taxon>
        <taxon>Pseudomonadota</taxon>
        <taxon>Alphaproteobacteria</taxon>
        <taxon>Hyphomonadales</taxon>
        <taxon>Hyphomonadaceae</taxon>
        <taxon>Hirschia</taxon>
    </lineage>
</organism>
<dbReference type="EMBL" id="CP001678">
    <property type="protein sequence ID" value="ACT60637.1"/>
    <property type="molecule type" value="Genomic_DNA"/>
</dbReference>
<dbReference type="HOGENOM" id="CLU_209077_0_0_5"/>
<keyword evidence="3" id="KW-1185">Reference proteome</keyword>
<dbReference type="AlphaFoldDB" id="C6XRM7"/>
<dbReference type="Proteomes" id="UP000002745">
    <property type="component" value="Chromosome"/>
</dbReference>
<sequence>MFEEEPRIKPPRALEDMSLEELASQIETLKEEIARCEAEIIKKKSVKNAADAIFGQ</sequence>
<feature type="coiled-coil region" evidence="1">
    <location>
        <begin position="12"/>
        <end position="46"/>
    </location>
</feature>
<dbReference type="OrthoDB" id="7620387at2"/>
<accession>C6XRM7</accession>
<evidence type="ECO:0000313" key="3">
    <source>
        <dbReference type="Proteomes" id="UP000002745"/>
    </source>
</evidence>